<dbReference type="HAMAP" id="MF_00582">
    <property type="entry name" value="UPF0215"/>
    <property type="match status" value="1"/>
</dbReference>
<dbReference type="AlphaFoldDB" id="A0A4P7BXE0"/>
<evidence type="ECO:0000313" key="1">
    <source>
        <dbReference type="EMBL" id="QBQ54818.1"/>
    </source>
</evidence>
<dbReference type="PANTHER" id="PTHR39518">
    <property type="entry name" value="UPF0215 PROTEIN MJ1150"/>
    <property type="match status" value="1"/>
</dbReference>
<reference evidence="1 2" key="1">
    <citation type="submission" date="2019-03" db="EMBL/GenBank/DDBJ databases">
        <title>The genome sequence of Nitrosococcus wardiae strain D1FHST reveals the archetypal metabolic capacity of ammonia-oxidizing Gammaproteobacteria.</title>
        <authorList>
            <person name="Wang L."/>
            <person name="Lim C.K."/>
            <person name="Hanson T.E."/>
            <person name="Dang H."/>
            <person name="Klotz M.G."/>
        </authorList>
    </citation>
    <scope>NUCLEOTIDE SEQUENCE [LARGE SCALE GENOMIC DNA]</scope>
    <source>
        <strain evidence="1 2">D1FHS</strain>
    </source>
</reference>
<dbReference type="EMBL" id="CP038033">
    <property type="protein sequence ID" value="QBQ54818.1"/>
    <property type="molecule type" value="Genomic_DNA"/>
</dbReference>
<name>A0A4P7BXE0_9GAMM</name>
<sequence length="188" mass="20339">MVRSLSHVIGFDDAPFPAQHRGDVLVVGAVYSAERLDGVLSGKVRRDGMNATRTLIRLITTSRFFSHTQLLMLQGIALAGFNVVDLHRLHQATGIPVLVIARRAPNFTAIKQALLHRVPGGRRKWALIEQAGPPESVAGIYIQRVGLTLAVAEATIRRFAIHSVIPEPLRTAHIIAGGVVGGGSRQRV</sequence>
<evidence type="ECO:0000313" key="2">
    <source>
        <dbReference type="Proteomes" id="UP000294325"/>
    </source>
</evidence>
<dbReference type="Gene3D" id="3.30.2170.10">
    <property type="entry name" value="archaeoglobus fulgidus dsm 4304 superfamily"/>
    <property type="match status" value="1"/>
</dbReference>
<keyword evidence="2" id="KW-1185">Reference proteome</keyword>
<protein>
    <submittedName>
        <fullName evidence="1">DUF99 family protein</fullName>
    </submittedName>
</protein>
<dbReference type="OrthoDB" id="25804at2"/>
<dbReference type="KEGG" id="nwr:E3U44_10085"/>
<accession>A0A4P7BXE0</accession>
<dbReference type="PANTHER" id="PTHR39518:SF2">
    <property type="entry name" value="UPF0215 PROTEIN MJ1150"/>
    <property type="match status" value="1"/>
</dbReference>
<dbReference type="RefSeq" id="WP_134358009.1">
    <property type="nucleotide sequence ID" value="NZ_CP038033.1"/>
</dbReference>
<dbReference type="Proteomes" id="UP000294325">
    <property type="component" value="Chromosome"/>
</dbReference>
<dbReference type="Pfam" id="PF01949">
    <property type="entry name" value="Endo_dU"/>
    <property type="match status" value="1"/>
</dbReference>
<gene>
    <name evidence="1" type="ORF">E3U44_10085</name>
</gene>
<dbReference type="InterPro" id="IPR002802">
    <property type="entry name" value="Endo_dU"/>
</dbReference>
<proteinExistence type="inferred from homology"/>
<organism evidence="1 2">
    <name type="scientific">Nitrosococcus wardiae</name>
    <dbReference type="NCBI Taxonomy" id="1814290"/>
    <lineage>
        <taxon>Bacteria</taxon>
        <taxon>Pseudomonadati</taxon>
        <taxon>Pseudomonadota</taxon>
        <taxon>Gammaproteobacteria</taxon>
        <taxon>Chromatiales</taxon>
        <taxon>Chromatiaceae</taxon>
        <taxon>Nitrosococcus</taxon>
    </lineage>
</organism>
<dbReference type="PIRSF" id="PIRSF006380">
    <property type="entry name" value="UCP006380"/>
    <property type="match status" value="1"/>
</dbReference>